<sequence>MRLEPRLSNFLDGGRWLFAFVVLIGHETPLFNRFSGMMITPQSATNYIWWFVSHFQFAHFAVIGFFVISGFLVGGNALTAILQEKSFLKSYLINRVTRIYVVLIPALLVTFTFDTLGRALFRKSFYENKLFDGHFGLNLIPPNLLNLQEIYSPFYGTSAPLWSLACEFWSYIVFPLLLLPLHRGLSWRAKAAAFTAGVALFAALCAPQTLFAFYFLIWVMGAVARVATRPLIGNYKLALAILIVSVVVTRLTVRGPALEAVPQLQQFVDVLNAFLFANVIVALRFDRSPFQEGRAAEINRKLADFSYSLYAVHNPVVFLGAGAIRGFAGEEWMPHDCPGSLQILSFACLTGLAVAFAYGFSRLTEARTEDARRALRALVDRVTATHGQRMADKMAVRETVS</sequence>
<feature type="transmembrane region" description="Helical" evidence="1">
    <location>
        <begin position="99"/>
        <end position="121"/>
    </location>
</feature>
<feature type="domain" description="Acyltransferase 3" evidence="2">
    <location>
        <begin position="9"/>
        <end position="361"/>
    </location>
</feature>
<feature type="transmembrane region" description="Helical" evidence="1">
    <location>
        <begin position="265"/>
        <end position="286"/>
    </location>
</feature>
<keyword evidence="1" id="KW-1133">Transmembrane helix</keyword>
<keyword evidence="4" id="KW-1185">Reference proteome</keyword>
<reference evidence="3 4" key="1">
    <citation type="journal article" date="2023" name="Int. J. Syst. Evol. Microbiol.">
        <title>Methylocystis iwaonis sp. nov., a type II methane-oxidizing bacterium from surface soil of a rice paddy field in Japan, and emended description of the genus Methylocystis (ex Whittenbury et al. 1970) Bowman et al. 1993.</title>
        <authorList>
            <person name="Kaise H."/>
            <person name="Sawadogo J.B."/>
            <person name="Alam M.S."/>
            <person name="Ueno C."/>
            <person name="Dianou D."/>
            <person name="Shinjo R."/>
            <person name="Asakawa S."/>
        </authorList>
    </citation>
    <scope>NUCLEOTIDE SEQUENCE [LARGE SCALE GENOMIC DNA]</scope>
    <source>
        <strain evidence="3 4">SS37A-Re</strain>
    </source>
</reference>
<accession>A0ABN6VF55</accession>
<gene>
    <name evidence="3" type="ORF">SS37A_16920</name>
</gene>
<dbReference type="EMBL" id="AP027142">
    <property type="protein sequence ID" value="BDV34163.1"/>
    <property type="molecule type" value="Genomic_DNA"/>
</dbReference>
<dbReference type="InterPro" id="IPR002656">
    <property type="entry name" value="Acyl_transf_3_dom"/>
</dbReference>
<feature type="transmembrane region" description="Helical" evidence="1">
    <location>
        <begin position="235"/>
        <end position="253"/>
    </location>
</feature>
<organism evidence="3 4">
    <name type="scientific">Methylocystis iwaonis</name>
    <dbReference type="NCBI Taxonomy" id="2885079"/>
    <lineage>
        <taxon>Bacteria</taxon>
        <taxon>Pseudomonadati</taxon>
        <taxon>Pseudomonadota</taxon>
        <taxon>Alphaproteobacteria</taxon>
        <taxon>Hyphomicrobiales</taxon>
        <taxon>Methylocystaceae</taxon>
        <taxon>Methylocystis</taxon>
    </lineage>
</organism>
<dbReference type="PANTHER" id="PTHR23028">
    <property type="entry name" value="ACETYLTRANSFERASE"/>
    <property type="match status" value="1"/>
</dbReference>
<keyword evidence="1" id="KW-0472">Membrane</keyword>
<evidence type="ECO:0000259" key="2">
    <source>
        <dbReference type="Pfam" id="PF01757"/>
    </source>
</evidence>
<evidence type="ECO:0000313" key="3">
    <source>
        <dbReference type="EMBL" id="BDV34163.1"/>
    </source>
</evidence>
<evidence type="ECO:0000313" key="4">
    <source>
        <dbReference type="Proteomes" id="UP001317629"/>
    </source>
</evidence>
<name>A0ABN6VF55_9HYPH</name>
<protein>
    <recommendedName>
        <fullName evidence="2">Acyltransferase 3 domain-containing protein</fullName>
    </recommendedName>
</protein>
<feature type="transmembrane region" description="Helical" evidence="1">
    <location>
        <begin position="57"/>
        <end position="78"/>
    </location>
</feature>
<evidence type="ECO:0000256" key="1">
    <source>
        <dbReference type="SAM" id="Phobius"/>
    </source>
</evidence>
<dbReference type="Proteomes" id="UP001317629">
    <property type="component" value="Chromosome"/>
</dbReference>
<feature type="transmembrane region" description="Helical" evidence="1">
    <location>
        <begin position="161"/>
        <end position="180"/>
    </location>
</feature>
<proteinExistence type="predicted"/>
<feature type="transmembrane region" description="Helical" evidence="1">
    <location>
        <begin position="307"/>
        <end position="328"/>
    </location>
</feature>
<feature type="transmembrane region" description="Helical" evidence="1">
    <location>
        <begin position="340"/>
        <end position="360"/>
    </location>
</feature>
<dbReference type="InterPro" id="IPR050879">
    <property type="entry name" value="Acyltransferase_3"/>
</dbReference>
<dbReference type="Pfam" id="PF01757">
    <property type="entry name" value="Acyl_transf_3"/>
    <property type="match status" value="1"/>
</dbReference>
<keyword evidence="1" id="KW-0812">Transmembrane</keyword>